<dbReference type="SMART" id="SM00637">
    <property type="entry name" value="CBD_II"/>
    <property type="match status" value="1"/>
</dbReference>
<sequence>MRRLIALPMAVLVAGSLSVAAPQPAHAAAGCQVTYRVLAGWTTGFVADVTVTNVGDPVTSWELTWSFSAEERVVTGWSGIFDQSGADVTVSNAIWNGTVATQGSITVGFQGGWDAVGVQPSNFHFNGTLCEGTSPPEPVGRILDVGLGATGFHPVRRVAAGGVHALVQNDRPANSSLLPLRLNRLIQAAPSVGTLPLIGDSLAVAPQADRAGAGHYVRMTDRYPGAAYQWSPDWLTIVDMMVGTRLNAYTVGNIAGWEIWNEPDVTWNTAAAGPFNQGWFRIHRQIRARDQRTPIVGPSLSRWDPAFMQSFLSFAVANNALPDVVSWHEVDHSSPRIAANVAEYRQLEESLGIPRLPISISGYAGIDEVDVPGRTASYIAKLERARVADAQRAFWYEAGTMDGLVVNGVQPTGSWWLYKWYGDMAGNMLETTPPYQNGLDGFASYDSTRKIVHVVVGDETGNNTVRLSGLELGTMASVTVEATPSSGRFGAVSAPTVVLNQIYPVVDGELAVVIPNMVAGSAYHLVVQPIFGVPSYQSRYEAENASLFRARPLPHQNASNGGYVGRMDSGSDPRFGSYVDFVVQMPTTRPYTMGVWYANHGASLATHGLSVNGGTYSMLAYPPTSPGGFTHVSTTVLLNAGYNIIRLAKAAPGPTSSSGGSSGFISGAGVVDLDYIELI</sequence>
<dbReference type="SUPFAM" id="SSF49785">
    <property type="entry name" value="Galactose-binding domain-like"/>
    <property type="match status" value="1"/>
</dbReference>
<dbReference type="AlphaFoldDB" id="A0A6F8YFE0"/>
<dbReference type="EMBL" id="AP022871">
    <property type="protein sequence ID" value="BCB84787.1"/>
    <property type="molecule type" value="Genomic_DNA"/>
</dbReference>
<dbReference type="InterPro" id="IPR005084">
    <property type="entry name" value="CBM6"/>
</dbReference>
<dbReference type="Gene3D" id="2.60.40.290">
    <property type="match status" value="1"/>
</dbReference>
<protein>
    <recommendedName>
        <fullName evidence="6">CBM2 domain-containing protein</fullName>
    </recommendedName>
</protein>
<dbReference type="PROSITE" id="PS51257">
    <property type="entry name" value="PROKAR_LIPOPROTEIN"/>
    <property type="match status" value="1"/>
</dbReference>
<evidence type="ECO:0000259" key="2">
    <source>
        <dbReference type="PROSITE" id="PS51173"/>
    </source>
</evidence>
<dbReference type="InterPro" id="IPR008965">
    <property type="entry name" value="CBM2/CBM3_carb-bd_dom_sf"/>
</dbReference>
<feature type="domain" description="CBM6" evidence="3">
    <location>
        <begin position="538"/>
        <end position="679"/>
    </location>
</feature>
<evidence type="ECO:0008006" key="6">
    <source>
        <dbReference type="Google" id="ProtNLM"/>
    </source>
</evidence>
<dbReference type="PROSITE" id="PS51173">
    <property type="entry name" value="CBM2"/>
    <property type="match status" value="1"/>
</dbReference>
<dbReference type="InterPro" id="IPR017853">
    <property type="entry name" value="GH"/>
</dbReference>
<dbReference type="Proteomes" id="UP000503011">
    <property type="component" value="Chromosome"/>
</dbReference>
<dbReference type="InterPro" id="IPR008979">
    <property type="entry name" value="Galactose-bd-like_sf"/>
</dbReference>
<dbReference type="SUPFAM" id="SSF49384">
    <property type="entry name" value="Carbohydrate-binding domain"/>
    <property type="match status" value="1"/>
</dbReference>
<organism evidence="4 5">
    <name type="scientific">Phytohabitans suffuscus</name>
    <dbReference type="NCBI Taxonomy" id="624315"/>
    <lineage>
        <taxon>Bacteria</taxon>
        <taxon>Bacillati</taxon>
        <taxon>Actinomycetota</taxon>
        <taxon>Actinomycetes</taxon>
        <taxon>Micromonosporales</taxon>
        <taxon>Micromonosporaceae</taxon>
    </lineage>
</organism>
<dbReference type="GO" id="GO:0030247">
    <property type="term" value="F:polysaccharide binding"/>
    <property type="evidence" value="ECO:0007669"/>
    <property type="project" value="UniProtKB-UniRule"/>
</dbReference>
<feature type="domain" description="CBM2" evidence="2">
    <location>
        <begin position="24"/>
        <end position="133"/>
    </location>
</feature>
<evidence type="ECO:0000256" key="1">
    <source>
        <dbReference type="SAM" id="SignalP"/>
    </source>
</evidence>
<keyword evidence="5" id="KW-1185">Reference proteome</keyword>
<feature type="chain" id="PRO_5026018686" description="CBM2 domain-containing protein" evidence="1">
    <location>
        <begin position="28"/>
        <end position="679"/>
    </location>
</feature>
<dbReference type="InterPro" id="IPR001919">
    <property type="entry name" value="CBD2"/>
</dbReference>
<name>A0A6F8YFE0_9ACTN</name>
<dbReference type="SUPFAM" id="SSF51445">
    <property type="entry name" value="(Trans)glycosidases"/>
    <property type="match status" value="1"/>
</dbReference>
<reference evidence="4 5" key="1">
    <citation type="submission" date="2020-03" db="EMBL/GenBank/DDBJ databases">
        <title>Whole genome shotgun sequence of Phytohabitans suffuscus NBRC 105367.</title>
        <authorList>
            <person name="Komaki H."/>
            <person name="Tamura T."/>
        </authorList>
    </citation>
    <scope>NUCLEOTIDE SEQUENCE [LARGE SCALE GENOMIC DNA]</scope>
    <source>
        <strain evidence="4 5">NBRC 105367</strain>
    </source>
</reference>
<dbReference type="PROSITE" id="PS51175">
    <property type="entry name" value="CBM6"/>
    <property type="match status" value="1"/>
</dbReference>
<proteinExistence type="predicted"/>
<feature type="signal peptide" evidence="1">
    <location>
        <begin position="1"/>
        <end position="27"/>
    </location>
</feature>
<dbReference type="GO" id="GO:0004553">
    <property type="term" value="F:hydrolase activity, hydrolyzing O-glycosyl compounds"/>
    <property type="evidence" value="ECO:0007669"/>
    <property type="project" value="InterPro"/>
</dbReference>
<dbReference type="InterPro" id="IPR012291">
    <property type="entry name" value="CBM2_carb-bd_dom_sf"/>
</dbReference>
<dbReference type="KEGG" id="psuu:Psuf_021000"/>
<evidence type="ECO:0000313" key="5">
    <source>
        <dbReference type="Proteomes" id="UP000503011"/>
    </source>
</evidence>
<evidence type="ECO:0000259" key="3">
    <source>
        <dbReference type="PROSITE" id="PS51175"/>
    </source>
</evidence>
<keyword evidence="1" id="KW-0732">Signal</keyword>
<dbReference type="Pfam" id="PF00553">
    <property type="entry name" value="CBM_2"/>
    <property type="match status" value="1"/>
</dbReference>
<gene>
    <name evidence="4" type="ORF">Psuf_021000</name>
</gene>
<dbReference type="Gene3D" id="3.20.20.80">
    <property type="entry name" value="Glycosidases"/>
    <property type="match status" value="1"/>
</dbReference>
<reference evidence="4 5" key="2">
    <citation type="submission" date="2020-03" db="EMBL/GenBank/DDBJ databases">
        <authorList>
            <person name="Ichikawa N."/>
            <person name="Kimura A."/>
            <person name="Kitahashi Y."/>
            <person name="Uohara A."/>
        </authorList>
    </citation>
    <scope>NUCLEOTIDE SEQUENCE [LARGE SCALE GENOMIC DNA]</scope>
    <source>
        <strain evidence="4 5">NBRC 105367</strain>
    </source>
</reference>
<dbReference type="Gene3D" id="2.60.120.260">
    <property type="entry name" value="Galactose-binding domain-like"/>
    <property type="match status" value="1"/>
</dbReference>
<evidence type="ECO:0000313" key="4">
    <source>
        <dbReference type="EMBL" id="BCB84787.1"/>
    </source>
</evidence>
<dbReference type="GO" id="GO:0005975">
    <property type="term" value="P:carbohydrate metabolic process"/>
    <property type="evidence" value="ECO:0007669"/>
    <property type="project" value="InterPro"/>
</dbReference>
<accession>A0A6F8YFE0</accession>